<reference evidence="1 2" key="1">
    <citation type="submission" date="2021-07" db="EMBL/GenBank/DDBJ databases">
        <authorList>
            <person name="Imarazene B."/>
            <person name="Zahm M."/>
            <person name="Klopp C."/>
            <person name="Cabau C."/>
            <person name="Beille S."/>
            <person name="Jouanno E."/>
            <person name="Castinel A."/>
            <person name="Lluch J."/>
            <person name="Gil L."/>
            <person name="Kuchtly C."/>
            <person name="Lopez Roques C."/>
            <person name="Donnadieu C."/>
            <person name="Parrinello H."/>
            <person name="Journot L."/>
            <person name="Du K."/>
            <person name="Schartl M."/>
            <person name="Retaux S."/>
            <person name="Guiguen Y."/>
        </authorList>
    </citation>
    <scope>NUCLEOTIDE SEQUENCE [LARGE SCALE GENOMIC DNA]</scope>
    <source>
        <strain evidence="1">Pach_M1</strain>
        <tissue evidence="1">Testis</tissue>
    </source>
</reference>
<evidence type="ECO:0000313" key="2">
    <source>
        <dbReference type="Proteomes" id="UP000752171"/>
    </source>
</evidence>
<dbReference type="Proteomes" id="UP000752171">
    <property type="component" value="Unassembled WGS sequence"/>
</dbReference>
<evidence type="ECO:0000313" key="1">
    <source>
        <dbReference type="EMBL" id="KAG9278025.1"/>
    </source>
</evidence>
<proteinExistence type="predicted"/>
<accession>A0A8T2M8E8</accession>
<protein>
    <submittedName>
        <fullName evidence="1">Uncharacterized protein</fullName>
    </submittedName>
</protein>
<dbReference type="EMBL" id="JAICCE010000004">
    <property type="protein sequence ID" value="KAG9278025.1"/>
    <property type="molecule type" value="Genomic_DNA"/>
</dbReference>
<name>A0A8T2M8E8_ASTMX</name>
<organism evidence="1 2">
    <name type="scientific">Astyanax mexicanus</name>
    <name type="common">Blind cave fish</name>
    <name type="synonym">Astyanax fasciatus mexicanus</name>
    <dbReference type="NCBI Taxonomy" id="7994"/>
    <lineage>
        <taxon>Eukaryota</taxon>
        <taxon>Metazoa</taxon>
        <taxon>Chordata</taxon>
        <taxon>Craniata</taxon>
        <taxon>Vertebrata</taxon>
        <taxon>Euteleostomi</taxon>
        <taxon>Actinopterygii</taxon>
        <taxon>Neopterygii</taxon>
        <taxon>Teleostei</taxon>
        <taxon>Ostariophysi</taxon>
        <taxon>Characiformes</taxon>
        <taxon>Characoidei</taxon>
        <taxon>Acestrorhamphidae</taxon>
        <taxon>Acestrorhamphinae</taxon>
        <taxon>Astyanax</taxon>
    </lineage>
</organism>
<comment type="caution">
    <text evidence="1">The sequence shown here is derived from an EMBL/GenBank/DDBJ whole genome shotgun (WGS) entry which is preliminary data.</text>
</comment>
<gene>
    <name evidence="1" type="ORF">AMEX_G5815</name>
</gene>
<sequence length="95" mass="10389">MLQSKLLYLFLQLEDLLSKKQVFGGGGGGSGSSSGSKRRCCWIVQCFNDLAAVGVHVGEEWRQSRELFWAGAAVSLDSSYIGKRYVVYCSGCTQL</sequence>
<dbReference type="AlphaFoldDB" id="A0A8T2M8E8"/>